<sequence>MKDLSGKVAVITGAGSGIGRALAVKLAEQGCHLAISDLNEVGLEQTRKMCETSVVDVRCYTLDVADKDAVYQHADQVEEDFGQVNLIFNNAGVALSVKLLEVDMKDFEWLMNIDFWGVVYGTQAFLPKLIASGEGHIINISSVFGMISVPKQGTYNAAKFAVRGYTEALRQELALENIPVNVSCVHPGGIQTDIARNARLGPNENRSFVDTSFDKLAMTKPSKAADIILKGVKANKSRIMVGPDAHAIHFLYRLLGSRYQSLTQLFAKKAFFNRCE</sequence>
<dbReference type="PROSITE" id="PS00061">
    <property type="entry name" value="ADH_SHORT"/>
    <property type="match status" value="1"/>
</dbReference>
<evidence type="ECO:0000256" key="3">
    <source>
        <dbReference type="RuleBase" id="RU000363"/>
    </source>
</evidence>
<dbReference type="PANTHER" id="PTHR24322:SF736">
    <property type="entry name" value="RETINOL DEHYDROGENASE 10"/>
    <property type="match status" value="1"/>
</dbReference>
<evidence type="ECO:0000256" key="2">
    <source>
        <dbReference type="ARBA" id="ARBA00023002"/>
    </source>
</evidence>
<dbReference type="PRINTS" id="PR00081">
    <property type="entry name" value="GDHRDH"/>
</dbReference>
<keyword evidence="5" id="KW-1185">Reference proteome</keyword>
<dbReference type="Pfam" id="PF00106">
    <property type="entry name" value="adh_short"/>
    <property type="match status" value="1"/>
</dbReference>
<dbReference type="PANTHER" id="PTHR24322">
    <property type="entry name" value="PKSB"/>
    <property type="match status" value="1"/>
</dbReference>
<organism evidence="4 5">
    <name type="scientific">Litoribacillus peritrichatus</name>
    <dbReference type="NCBI Taxonomy" id="718191"/>
    <lineage>
        <taxon>Bacteria</taxon>
        <taxon>Pseudomonadati</taxon>
        <taxon>Pseudomonadota</taxon>
        <taxon>Gammaproteobacteria</taxon>
        <taxon>Oceanospirillales</taxon>
        <taxon>Oceanospirillaceae</taxon>
        <taxon>Litoribacillus</taxon>
    </lineage>
</organism>
<dbReference type="InterPro" id="IPR002347">
    <property type="entry name" value="SDR_fam"/>
</dbReference>
<dbReference type="PRINTS" id="PR00080">
    <property type="entry name" value="SDRFAMILY"/>
</dbReference>
<accession>A0ABP7M3U3</accession>
<evidence type="ECO:0000256" key="1">
    <source>
        <dbReference type="ARBA" id="ARBA00006484"/>
    </source>
</evidence>
<comment type="caution">
    <text evidence="4">The sequence shown here is derived from an EMBL/GenBank/DDBJ whole genome shotgun (WGS) entry which is preliminary data.</text>
</comment>
<dbReference type="InterPro" id="IPR020904">
    <property type="entry name" value="Sc_DH/Rdtase_CS"/>
</dbReference>
<dbReference type="EMBL" id="BAABBN010000004">
    <property type="protein sequence ID" value="GAA3911411.1"/>
    <property type="molecule type" value="Genomic_DNA"/>
</dbReference>
<name>A0ABP7M3U3_9GAMM</name>
<dbReference type="RefSeq" id="WP_344794640.1">
    <property type="nucleotide sequence ID" value="NZ_BAABBN010000004.1"/>
</dbReference>
<dbReference type="SUPFAM" id="SSF51735">
    <property type="entry name" value="NAD(P)-binding Rossmann-fold domains"/>
    <property type="match status" value="1"/>
</dbReference>
<dbReference type="InterPro" id="IPR036291">
    <property type="entry name" value="NAD(P)-bd_dom_sf"/>
</dbReference>
<dbReference type="Gene3D" id="3.40.50.720">
    <property type="entry name" value="NAD(P)-binding Rossmann-like Domain"/>
    <property type="match status" value="1"/>
</dbReference>
<reference evidence="5" key="1">
    <citation type="journal article" date="2019" name="Int. J. Syst. Evol. Microbiol.">
        <title>The Global Catalogue of Microorganisms (GCM) 10K type strain sequencing project: providing services to taxonomists for standard genome sequencing and annotation.</title>
        <authorList>
            <consortium name="The Broad Institute Genomics Platform"/>
            <consortium name="The Broad Institute Genome Sequencing Center for Infectious Disease"/>
            <person name="Wu L."/>
            <person name="Ma J."/>
        </authorList>
    </citation>
    <scope>NUCLEOTIDE SEQUENCE [LARGE SCALE GENOMIC DNA]</scope>
    <source>
        <strain evidence="5">JCM 17551</strain>
    </source>
</reference>
<protein>
    <submittedName>
        <fullName evidence="4">SDR family NAD(P)-dependent oxidoreductase</fullName>
    </submittedName>
</protein>
<keyword evidence="2" id="KW-0560">Oxidoreductase</keyword>
<gene>
    <name evidence="4" type="ORF">GCM10022277_02450</name>
</gene>
<evidence type="ECO:0000313" key="4">
    <source>
        <dbReference type="EMBL" id="GAA3911411.1"/>
    </source>
</evidence>
<proteinExistence type="inferred from homology"/>
<dbReference type="Proteomes" id="UP001501565">
    <property type="component" value="Unassembled WGS sequence"/>
</dbReference>
<comment type="similarity">
    <text evidence="1 3">Belongs to the short-chain dehydrogenases/reductases (SDR) family.</text>
</comment>
<evidence type="ECO:0000313" key="5">
    <source>
        <dbReference type="Proteomes" id="UP001501565"/>
    </source>
</evidence>